<feature type="compositionally biased region" description="Basic residues" evidence="1">
    <location>
        <begin position="1"/>
        <end position="10"/>
    </location>
</feature>
<dbReference type="Gene3D" id="3.30.420.40">
    <property type="match status" value="1"/>
</dbReference>
<comment type="caution">
    <text evidence="2">The sequence shown here is derived from an EMBL/GenBank/DDBJ whole genome shotgun (WGS) entry which is preliminary data.</text>
</comment>
<keyword evidence="3" id="KW-1185">Reference proteome</keyword>
<sequence length="96" mass="10424">MVRPTRHAPRSRLDPDRLPRRGPPSPRGPLPRGLTDPSPPPHAPRPSPTTGWGEATTIGNTLVQARALGSVTGSLESMRSLVATVLPPRRFNPRDR</sequence>
<evidence type="ECO:0000313" key="2">
    <source>
        <dbReference type="EMBL" id="RWZ52770.1"/>
    </source>
</evidence>
<dbReference type="OrthoDB" id="9761504at2"/>
<proteinExistence type="predicted"/>
<dbReference type="EMBL" id="RZNB01000001">
    <property type="protein sequence ID" value="RWZ52770.1"/>
    <property type="molecule type" value="Genomic_DNA"/>
</dbReference>
<feature type="compositionally biased region" description="Pro residues" evidence="1">
    <location>
        <begin position="37"/>
        <end position="47"/>
    </location>
</feature>
<feature type="region of interest" description="Disordered" evidence="1">
    <location>
        <begin position="1"/>
        <end position="56"/>
    </location>
</feature>
<organism evidence="2 3">
    <name type="scientific">Labedella phragmitis</name>
    <dbReference type="NCBI Taxonomy" id="2498849"/>
    <lineage>
        <taxon>Bacteria</taxon>
        <taxon>Bacillati</taxon>
        <taxon>Actinomycetota</taxon>
        <taxon>Actinomycetes</taxon>
        <taxon>Micrococcales</taxon>
        <taxon>Microbacteriaceae</taxon>
        <taxon>Labedella</taxon>
    </lineage>
</organism>
<evidence type="ECO:0000313" key="3">
    <source>
        <dbReference type="Proteomes" id="UP000288547"/>
    </source>
</evidence>
<protein>
    <submittedName>
        <fullName evidence="2">Uncharacterized protein</fullName>
    </submittedName>
</protein>
<gene>
    <name evidence="2" type="ORF">ELQ90_02160</name>
</gene>
<name>A0A444PY03_9MICO</name>
<dbReference type="AlphaFoldDB" id="A0A444PY03"/>
<dbReference type="Proteomes" id="UP000288547">
    <property type="component" value="Unassembled WGS sequence"/>
</dbReference>
<reference evidence="2 3" key="1">
    <citation type="submission" date="2018-12" db="EMBL/GenBank/DDBJ databases">
        <authorList>
            <person name="Li F."/>
        </authorList>
    </citation>
    <scope>NUCLEOTIDE SEQUENCE [LARGE SCALE GENOMIC DNA]</scope>
    <source>
        <strain evidence="2 3">11W25H-1</strain>
    </source>
</reference>
<accession>A0A444PY03</accession>
<evidence type="ECO:0000256" key="1">
    <source>
        <dbReference type="SAM" id="MobiDB-lite"/>
    </source>
</evidence>